<dbReference type="PANTHER" id="PTHR44757">
    <property type="entry name" value="DIGUANYLATE CYCLASE DGCP"/>
    <property type="match status" value="1"/>
</dbReference>
<dbReference type="InterPro" id="IPR001633">
    <property type="entry name" value="EAL_dom"/>
</dbReference>
<sequence>MADLSILLNCKMPLAAWIIDIDHSSIPFCNAAAESLLTDSLGDIKSGERAIGKVLQERLALHLSELNEGDKLPFKWAFTSKDNTQFHVIGSVVVLDGNRKGLSIEAHPVVSPIVSNATCNINLLSQFKSLSFAVFDQGGNHVNSSEYFSEHFGAIGNLRDLFAVSGAATSFISRLAKQESLFQEISLSTKKGVRWHRIEASHNTSTGNVYLLTHDIQEARDHDVALYRLNNYDTLTSLPNRNLLYQQLESALLNARKRNREFGLLYLDLDNFKVVNDNFGHRVGDELIQRVAERIKKKIPSGACLYRLGGDEFVIVLENTKDITELEGIAESILNNVNNTYPVAEMEMMITASVGIASYPQHANDIDNLLKNADAAMYRAKSTGHNMYCVYEKHMAESINTHLTLGGGLRKAIEEEQFVLHYQPKIRLPDETVVGAEALIRWEHPELGMISPDRFIPLAEESGLILPLGEWVIRRACDQLQEWREAGHPPVKLSVNLSSRQFMQVNLVDMVEQVLEETGVDPKYFELELTESMLMADAKQSIEKLHSFRALGVTLSIDDFGTGYSSLAYLKKLPIQTLKIDRSFINDLGLDNDNDAIVKATIQMAASLNLNVIAEGVENRSQVDALNHYDCQEVQGYLFSKPLSNVDFLLYMQSHGLSNVDALVM</sequence>
<evidence type="ECO:0000259" key="2">
    <source>
        <dbReference type="PROSITE" id="PS50887"/>
    </source>
</evidence>
<dbReference type="SUPFAM" id="SSF55073">
    <property type="entry name" value="Nucleotide cyclase"/>
    <property type="match status" value="1"/>
</dbReference>
<keyword evidence="4" id="KW-1185">Reference proteome</keyword>
<dbReference type="Gene3D" id="3.20.20.450">
    <property type="entry name" value="EAL domain"/>
    <property type="match status" value="1"/>
</dbReference>
<protein>
    <submittedName>
        <fullName evidence="3">EAL domain-containing protein</fullName>
    </submittedName>
</protein>
<dbReference type="PROSITE" id="PS50883">
    <property type="entry name" value="EAL"/>
    <property type="match status" value="1"/>
</dbReference>
<dbReference type="SUPFAM" id="SSF141868">
    <property type="entry name" value="EAL domain-like"/>
    <property type="match status" value="1"/>
</dbReference>
<proteinExistence type="predicted"/>
<dbReference type="RefSeq" id="WP_191594978.1">
    <property type="nucleotide sequence ID" value="NZ_JACYFC010000003.1"/>
</dbReference>
<name>A0ABR8NZY4_9GAMM</name>
<dbReference type="CDD" id="cd01949">
    <property type="entry name" value="GGDEF"/>
    <property type="match status" value="1"/>
</dbReference>
<feature type="domain" description="GGDEF" evidence="2">
    <location>
        <begin position="260"/>
        <end position="393"/>
    </location>
</feature>
<dbReference type="InterPro" id="IPR035919">
    <property type="entry name" value="EAL_sf"/>
</dbReference>
<dbReference type="InterPro" id="IPR043128">
    <property type="entry name" value="Rev_trsase/Diguanyl_cyclase"/>
</dbReference>
<dbReference type="Proteomes" id="UP000604161">
    <property type="component" value="Unassembled WGS sequence"/>
</dbReference>
<gene>
    <name evidence="3" type="ORF">IF202_11170</name>
</gene>
<accession>A0ABR8NZY4</accession>
<dbReference type="InterPro" id="IPR029787">
    <property type="entry name" value="Nucleotide_cyclase"/>
</dbReference>
<organism evidence="3 4">
    <name type="scientific">Marinomonas colpomeniae</name>
    <dbReference type="NCBI Taxonomy" id="2774408"/>
    <lineage>
        <taxon>Bacteria</taxon>
        <taxon>Pseudomonadati</taxon>
        <taxon>Pseudomonadota</taxon>
        <taxon>Gammaproteobacteria</taxon>
        <taxon>Oceanospirillales</taxon>
        <taxon>Oceanospirillaceae</taxon>
        <taxon>Marinomonas</taxon>
    </lineage>
</organism>
<dbReference type="PROSITE" id="PS50887">
    <property type="entry name" value="GGDEF"/>
    <property type="match status" value="1"/>
</dbReference>
<dbReference type="InterPro" id="IPR000160">
    <property type="entry name" value="GGDEF_dom"/>
</dbReference>
<dbReference type="Pfam" id="PF00563">
    <property type="entry name" value="EAL"/>
    <property type="match status" value="1"/>
</dbReference>
<evidence type="ECO:0000313" key="3">
    <source>
        <dbReference type="EMBL" id="MBD5771611.1"/>
    </source>
</evidence>
<dbReference type="PANTHER" id="PTHR44757:SF2">
    <property type="entry name" value="BIOFILM ARCHITECTURE MAINTENANCE PROTEIN MBAA"/>
    <property type="match status" value="1"/>
</dbReference>
<evidence type="ECO:0000259" key="1">
    <source>
        <dbReference type="PROSITE" id="PS50883"/>
    </source>
</evidence>
<dbReference type="InterPro" id="IPR052155">
    <property type="entry name" value="Biofilm_reg_signaling"/>
</dbReference>
<dbReference type="SMART" id="SM00052">
    <property type="entry name" value="EAL"/>
    <property type="match status" value="1"/>
</dbReference>
<dbReference type="SMART" id="SM00267">
    <property type="entry name" value="GGDEF"/>
    <property type="match status" value="1"/>
</dbReference>
<dbReference type="NCBIfam" id="TIGR00254">
    <property type="entry name" value="GGDEF"/>
    <property type="match status" value="1"/>
</dbReference>
<dbReference type="CDD" id="cd01948">
    <property type="entry name" value="EAL"/>
    <property type="match status" value="1"/>
</dbReference>
<dbReference type="EMBL" id="JACYFC010000003">
    <property type="protein sequence ID" value="MBD5771611.1"/>
    <property type="molecule type" value="Genomic_DNA"/>
</dbReference>
<feature type="domain" description="EAL" evidence="1">
    <location>
        <begin position="402"/>
        <end position="656"/>
    </location>
</feature>
<reference evidence="3 4" key="1">
    <citation type="submission" date="2020-09" db="EMBL/GenBank/DDBJ databases">
        <title>Marinomonas sp. nov., isolated from the cysticercosis algae of Qingdao, China.</title>
        <authorList>
            <person name="Sun X."/>
        </authorList>
    </citation>
    <scope>NUCLEOTIDE SEQUENCE [LARGE SCALE GENOMIC DNA]</scope>
    <source>
        <strain evidence="3 4">SM2066</strain>
    </source>
</reference>
<evidence type="ECO:0000313" key="4">
    <source>
        <dbReference type="Proteomes" id="UP000604161"/>
    </source>
</evidence>
<comment type="caution">
    <text evidence="3">The sequence shown here is derived from an EMBL/GenBank/DDBJ whole genome shotgun (WGS) entry which is preliminary data.</text>
</comment>
<dbReference type="Gene3D" id="3.30.70.270">
    <property type="match status" value="1"/>
</dbReference>
<dbReference type="Pfam" id="PF00990">
    <property type="entry name" value="GGDEF"/>
    <property type="match status" value="1"/>
</dbReference>